<gene>
    <name evidence="1" type="primary">PDHA1</name>
    <name evidence="1" type="ORF">GBF38_019788</name>
</gene>
<accession>A0ACB7F6A6</accession>
<sequence>MLSNICNVVRAGVQRNGVAAVMSARTYADFTAQASFEIKKCDTHKLDESPATEVVMTREEGLQYYRTMQTMRRMELKADQLYKQKIIRGFCHLYDGQEACAVGIEAAINLSDHLITAYRAHGYTYTRGGTVKEIMAELTGERGGIAKGKGGSMHMYCKNFYGGNGIVGAQVPLGAGVALACKYLGNNELCVSLYGDGAANQGQIFETYNMAALWKLPAIFVCENNRYGMGTSVERAAASTDYYKRGDFIPGLRVDGMDVLCVREATRFAAEHCRSGKGPILMELQTYRYHGHSMSDPGISYRTREEIQEVRGKSDPISLLKDRMLSNNMASVEELKEIDVEVRKEIEDAAQFATTDPEPQLEELCNHIFYNNPPLEVLFGTPIYERALRLCWHSPSYKSMIALMTQLLRLQQNNQLPAEVTAANMSELLVEQSKETLRVQLWEFELEGYDDDVRPLLQLVWEVNNAMKMRDVEYEARRLLSSPEAVPPRFQHPNIISQALEYAVILKEQQEKGPRSELLSPMEVVLQVLPKVLQGFWLPPPNTCFSMPSQQLSPMAVGITKAVQDRVSKTLSTVLLQATFSSTTRDNMTLSIQEKVRQGYSQDVLEKGLNSFAAEVLNTITDVAVREVCALFQPLISEAVETATDEPPARTASQEPDSAVVCTPPCALTVTDEPPASPEPDSAVGSTPCALTVTDEPPASPEPDSAAGSTPCALTVTDEPPASPEPDSAAGSTPCALTVTDEPPASPEPGSAVGSTPCALTVTDEPPASPEPDSAVGSTPCALTVTDEPPASPEPDSAVGSTPCALTVTDEPPASPEPDSAAGSTPCALAVTDEPPASPEPDSAAGSTPCALAVTDEPPASPEPDSAVGSTPCALAVTDEPPASPEPDSAVGSTPCALTVTDELPASPEPDSAVGSTPCALTVTDEPPASPEPDSAVGSTPCALTVTDEPPASPEPDSAVGSTPCALTVTDEPQKPVYSFVNYNYNAEARGTNSTENEAPGLQEEKREMISAIITTPPALSAHTAIQNVSNRSLGETDRHEESESVEVSTFSAVKKSKFRGF</sequence>
<dbReference type="EMBL" id="CM024807">
    <property type="protein sequence ID" value="KAG8008571.1"/>
    <property type="molecule type" value="Genomic_DNA"/>
</dbReference>
<evidence type="ECO:0000313" key="1">
    <source>
        <dbReference type="EMBL" id="KAG8008571.1"/>
    </source>
</evidence>
<proteinExistence type="predicted"/>
<name>A0ACB7F6A6_NIBAL</name>
<keyword evidence="2" id="KW-1185">Reference proteome</keyword>
<reference evidence="1" key="1">
    <citation type="submission" date="2020-04" db="EMBL/GenBank/DDBJ databases">
        <title>A chromosome-scale assembly and high-density genetic map of the yellow drum (Nibea albiflora) genome.</title>
        <authorList>
            <person name="Xu D."/>
            <person name="Zhang W."/>
            <person name="Chen R."/>
            <person name="Tan P."/>
            <person name="Wang L."/>
            <person name="Song H."/>
            <person name="Tian L."/>
            <person name="Zhu Q."/>
            <person name="Wang B."/>
        </authorList>
    </citation>
    <scope>NUCLEOTIDE SEQUENCE</scope>
    <source>
        <strain evidence="1">ZJHYS-2018</strain>
    </source>
</reference>
<dbReference type="Proteomes" id="UP000805704">
    <property type="component" value="Chromosome 19"/>
</dbReference>
<feature type="non-terminal residue" evidence="1">
    <location>
        <position position="1062"/>
    </location>
</feature>
<organism evidence="1 2">
    <name type="scientific">Nibea albiflora</name>
    <name type="common">Yellow drum</name>
    <name type="synonym">Corvina albiflora</name>
    <dbReference type="NCBI Taxonomy" id="240163"/>
    <lineage>
        <taxon>Eukaryota</taxon>
        <taxon>Metazoa</taxon>
        <taxon>Chordata</taxon>
        <taxon>Craniata</taxon>
        <taxon>Vertebrata</taxon>
        <taxon>Euteleostomi</taxon>
        <taxon>Actinopterygii</taxon>
        <taxon>Neopterygii</taxon>
        <taxon>Teleostei</taxon>
        <taxon>Neoteleostei</taxon>
        <taxon>Acanthomorphata</taxon>
        <taxon>Eupercaria</taxon>
        <taxon>Sciaenidae</taxon>
        <taxon>Nibea</taxon>
    </lineage>
</organism>
<protein>
    <submittedName>
        <fullName evidence="1">Pyruvate dehydrogenase E1 component subunit alpha</fullName>
    </submittedName>
</protein>
<keyword evidence="1" id="KW-0670">Pyruvate</keyword>
<comment type="caution">
    <text evidence="1">The sequence shown here is derived from an EMBL/GenBank/DDBJ whole genome shotgun (WGS) entry which is preliminary data.</text>
</comment>
<evidence type="ECO:0000313" key="2">
    <source>
        <dbReference type="Proteomes" id="UP000805704"/>
    </source>
</evidence>